<reference evidence="2" key="2">
    <citation type="submission" date="2020-11" db="EMBL/GenBank/DDBJ databases">
        <authorList>
            <person name="McCartney M.A."/>
            <person name="Auch B."/>
            <person name="Kono T."/>
            <person name="Mallez S."/>
            <person name="Becker A."/>
            <person name="Gohl D.M."/>
            <person name="Silverstein K.A.T."/>
            <person name="Koren S."/>
            <person name="Bechman K.B."/>
            <person name="Herman A."/>
            <person name="Abrahante J.E."/>
            <person name="Garbe J."/>
        </authorList>
    </citation>
    <scope>NUCLEOTIDE SEQUENCE</scope>
    <source>
        <strain evidence="2">Duluth1</strain>
        <tissue evidence="2">Whole animal</tissue>
    </source>
</reference>
<dbReference type="Proteomes" id="UP000828390">
    <property type="component" value="Unassembled WGS sequence"/>
</dbReference>
<proteinExistence type="predicted"/>
<evidence type="ECO:0000313" key="3">
    <source>
        <dbReference type="Proteomes" id="UP000828390"/>
    </source>
</evidence>
<name>A0A9D4KBH2_DREPO</name>
<accession>A0A9D4KBH2</accession>
<organism evidence="2 3">
    <name type="scientific">Dreissena polymorpha</name>
    <name type="common">Zebra mussel</name>
    <name type="synonym">Mytilus polymorpha</name>
    <dbReference type="NCBI Taxonomy" id="45954"/>
    <lineage>
        <taxon>Eukaryota</taxon>
        <taxon>Metazoa</taxon>
        <taxon>Spiralia</taxon>
        <taxon>Lophotrochozoa</taxon>
        <taxon>Mollusca</taxon>
        <taxon>Bivalvia</taxon>
        <taxon>Autobranchia</taxon>
        <taxon>Heteroconchia</taxon>
        <taxon>Euheterodonta</taxon>
        <taxon>Imparidentia</taxon>
        <taxon>Neoheterodontei</taxon>
        <taxon>Myida</taxon>
        <taxon>Dreissenoidea</taxon>
        <taxon>Dreissenidae</taxon>
        <taxon>Dreissena</taxon>
    </lineage>
</organism>
<reference evidence="2" key="1">
    <citation type="journal article" date="2019" name="bioRxiv">
        <title>The Genome of the Zebra Mussel, Dreissena polymorpha: A Resource for Invasive Species Research.</title>
        <authorList>
            <person name="McCartney M.A."/>
            <person name="Auch B."/>
            <person name="Kono T."/>
            <person name="Mallez S."/>
            <person name="Zhang Y."/>
            <person name="Obille A."/>
            <person name="Becker A."/>
            <person name="Abrahante J.E."/>
            <person name="Garbe J."/>
            <person name="Badalamenti J.P."/>
            <person name="Herman A."/>
            <person name="Mangelson H."/>
            <person name="Liachko I."/>
            <person name="Sullivan S."/>
            <person name="Sone E.D."/>
            <person name="Koren S."/>
            <person name="Silverstein K.A.T."/>
            <person name="Beckman K.B."/>
            <person name="Gohl D.M."/>
        </authorList>
    </citation>
    <scope>NUCLEOTIDE SEQUENCE</scope>
    <source>
        <strain evidence="2">Duluth1</strain>
        <tissue evidence="2">Whole animal</tissue>
    </source>
</reference>
<sequence>MSVADVVAEMLVNGDEIVLVKNAFVENRTKLIDKITFGVLKDFGTERAMEEFWAYEFLSLRNVRPAVVQSMQDVKIDCEAVVVMTDDHLKRYLPAYGDRVALMAFAGVTSRNQNLNPATSATPPRREGAGPLHGRHMLGNKRAVRVSGRVELGWFTNIESPSYTSKSKFGRPTEFSMSIRDFKGDMLEQHLTVEDVYQHQHTKTLHLSLYTSHKAFTPEGECSKCKQAEERWSRFIEEVDNVVPLAQKCEPRVQEVTVSESTAFQNTPKVVGKGVCEGVAGTGGGFPVPAEMFLPQHRAA</sequence>
<dbReference type="EMBL" id="JAIWYP010000004">
    <property type="protein sequence ID" value="KAH3836261.1"/>
    <property type="molecule type" value="Genomic_DNA"/>
</dbReference>
<protein>
    <submittedName>
        <fullName evidence="2">Uncharacterized protein</fullName>
    </submittedName>
</protein>
<comment type="caution">
    <text evidence="2">The sequence shown here is derived from an EMBL/GenBank/DDBJ whole genome shotgun (WGS) entry which is preliminary data.</text>
</comment>
<evidence type="ECO:0000313" key="2">
    <source>
        <dbReference type="EMBL" id="KAH3836261.1"/>
    </source>
</evidence>
<keyword evidence="3" id="KW-1185">Reference proteome</keyword>
<feature type="compositionally biased region" description="Polar residues" evidence="1">
    <location>
        <begin position="113"/>
        <end position="122"/>
    </location>
</feature>
<evidence type="ECO:0000256" key="1">
    <source>
        <dbReference type="SAM" id="MobiDB-lite"/>
    </source>
</evidence>
<dbReference type="AlphaFoldDB" id="A0A9D4KBH2"/>
<feature type="region of interest" description="Disordered" evidence="1">
    <location>
        <begin position="113"/>
        <end position="135"/>
    </location>
</feature>
<gene>
    <name evidence="2" type="ORF">DPMN_109631</name>
</gene>